<dbReference type="InterPro" id="IPR029052">
    <property type="entry name" value="Metallo-depent_PP-like"/>
</dbReference>
<dbReference type="Gene3D" id="3.60.21.10">
    <property type="match status" value="1"/>
</dbReference>
<comment type="caution">
    <text evidence="3">The sequence shown here is derived from an EMBL/GenBank/DDBJ whole genome shotgun (WGS) entry which is preliminary data.</text>
</comment>
<keyword evidence="4" id="KW-1185">Reference proteome</keyword>
<dbReference type="InterPro" id="IPR050126">
    <property type="entry name" value="Ap4A_hydrolase"/>
</dbReference>
<dbReference type="GO" id="GO:0006798">
    <property type="term" value="P:polyphosphate catabolic process"/>
    <property type="evidence" value="ECO:0007669"/>
    <property type="project" value="TreeGrafter"/>
</dbReference>
<dbReference type="Pfam" id="PF00149">
    <property type="entry name" value="Metallophos"/>
    <property type="match status" value="1"/>
</dbReference>
<gene>
    <name evidence="3" type="ORF">BGZ80_003607</name>
</gene>
<dbReference type="GO" id="GO:0000298">
    <property type="term" value="F:endopolyphosphatase activity"/>
    <property type="evidence" value="ECO:0007669"/>
    <property type="project" value="TreeGrafter"/>
</dbReference>
<sequence>MPLQCPQLGGDTDNNGTDSIFQSHHLHTDLVDTYESPVPMDIQGYKARRFESPWKPTTPPKSLPSDPYAHYIYHKELSIHHFTSTSDDNEEDLEVEKRPARTIIVGDVHGNLKGFDGFLSKVKFDPSKDRIILAGDIIAKGPQSLEVIDRAMELGALCVRGNHDDKVIRWRGFLDSLSLQQAEALGIELAQDDDIEENTIEEEEEFKEVFSELVSDVHSAQQPLRIQTNIPEDLKKQSVHHDIAKKMSKKQYNYLKNCPLILTLPRELAHNKVPIHVVHAGIDPKRGILKQQPWVLINVRNLLKDGTPSSKKSNGQGWAKIFNDLHHQRCSTKDDYMIVYGHDAGRSLNVKPWSIGLDTGCVYGRQLTGYVVETGQILSVSCPP</sequence>
<evidence type="ECO:0000259" key="2">
    <source>
        <dbReference type="Pfam" id="PF00149"/>
    </source>
</evidence>
<dbReference type="Proteomes" id="UP000703661">
    <property type="component" value="Unassembled WGS sequence"/>
</dbReference>
<protein>
    <recommendedName>
        <fullName evidence="2">Calcineurin-like phosphoesterase domain-containing protein</fullName>
    </recommendedName>
</protein>
<name>A0A9P6SWJ9_9FUNG</name>
<evidence type="ECO:0000313" key="3">
    <source>
        <dbReference type="EMBL" id="KAG0008299.1"/>
    </source>
</evidence>
<dbReference type="InterPro" id="IPR004843">
    <property type="entry name" value="Calcineurin-like_PHP"/>
</dbReference>
<feature type="non-terminal residue" evidence="3">
    <location>
        <position position="384"/>
    </location>
</feature>
<reference evidence="3" key="1">
    <citation type="journal article" date="2020" name="Fungal Divers.">
        <title>Resolving the Mortierellaceae phylogeny through synthesis of multi-gene phylogenetics and phylogenomics.</title>
        <authorList>
            <person name="Vandepol N."/>
            <person name="Liber J."/>
            <person name="Desiro A."/>
            <person name="Na H."/>
            <person name="Kennedy M."/>
            <person name="Barry K."/>
            <person name="Grigoriev I.V."/>
            <person name="Miller A.N."/>
            <person name="O'Donnell K."/>
            <person name="Stajich J.E."/>
            <person name="Bonito G."/>
        </authorList>
    </citation>
    <scope>NUCLEOTIDE SEQUENCE</scope>
    <source>
        <strain evidence="3">NRRL 2769</strain>
    </source>
</reference>
<evidence type="ECO:0000256" key="1">
    <source>
        <dbReference type="SAM" id="MobiDB-lite"/>
    </source>
</evidence>
<dbReference type="GO" id="GO:0005737">
    <property type="term" value="C:cytoplasm"/>
    <property type="evidence" value="ECO:0007669"/>
    <property type="project" value="TreeGrafter"/>
</dbReference>
<dbReference type="GO" id="GO:0016791">
    <property type="term" value="F:phosphatase activity"/>
    <property type="evidence" value="ECO:0007669"/>
    <property type="project" value="TreeGrafter"/>
</dbReference>
<dbReference type="SUPFAM" id="SSF56300">
    <property type="entry name" value="Metallo-dependent phosphatases"/>
    <property type="match status" value="1"/>
</dbReference>
<feature type="domain" description="Calcineurin-like phosphoesterase" evidence="2">
    <location>
        <begin position="101"/>
        <end position="180"/>
    </location>
</feature>
<feature type="region of interest" description="Disordered" evidence="1">
    <location>
        <begin position="1"/>
        <end position="20"/>
    </location>
</feature>
<evidence type="ECO:0000313" key="4">
    <source>
        <dbReference type="Proteomes" id="UP000703661"/>
    </source>
</evidence>
<dbReference type="PANTHER" id="PTHR42850">
    <property type="entry name" value="METALLOPHOSPHOESTERASE"/>
    <property type="match status" value="1"/>
</dbReference>
<organism evidence="3 4">
    <name type="scientific">Entomortierella chlamydospora</name>
    <dbReference type="NCBI Taxonomy" id="101097"/>
    <lineage>
        <taxon>Eukaryota</taxon>
        <taxon>Fungi</taxon>
        <taxon>Fungi incertae sedis</taxon>
        <taxon>Mucoromycota</taxon>
        <taxon>Mortierellomycotina</taxon>
        <taxon>Mortierellomycetes</taxon>
        <taxon>Mortierellales</taxon>
        <taxon>Mortierellaceae</taxon>
        <taxon>Entomortierella</taxon>
    </lineage>
</organism>
<dbReference type="PANTHER" id="PTHR42850:SF4">
    <property type="entry name" value="ZINC-DEPENDENT ENDOPOLYPHOSPHATASE"/>
    <property type="match status" value="1"/>
</dbReference>
<dbReference type="EMBL" id="JAAAID010001966">
    <property type="protein sequence ID" value="KAG0008299.1"/>
    <property type="molecule type" value="Genomic_DNA"/>
</dbReference>
<accession>A0A9P6SWJ9</accession>
<dbReference type="AlphaFoldDB" id="A0A9P6SWJ9"/>
<proteinExistence type="predicted"/>